<comment type="caution">
    <text evidence="9">The sequence shown here is derived from an EMBL/GenBank/DDBJ whole genome shotgun (WGS) entry which is preliminary data.</text>
</comment>
<dbReference type="InterPro" id="IPR014756">
    <property type="entry name" value="Ig_E-set"/>
</dbReference>
<dbReference type="GO" id="GO:0006825">
    <property type="term" value="P:copper ion transport"/>
    <property type="evidence" value="ECO:0007669"/>
    <property type="project" value="InterPro"/>
</dbReference>
<dbReference type="Proteomes" id="UP000627205">
    <property type="component" value="Unassembled WGS sequence"/>
</dbReference>
<dbReference type="SUPFAM" id="SSF81296">
    <property type="entry name" value="E set domains"/>
    <property type="match status" value="1"/>
</dbReference>
<dbReference type="EMBL" id="BMDP01000005">
    <property type="protein sequence ID" value="GGI55663.1"/>
    <property type="molecule type" value="Genomic_DNA"/>
</dbReference>
<feature type="domain" description="CopC" evidence="8">
    <location>
        <begin position="26"/>
        <end position="121"/>
    </location>
</feature>
<keyword evidence="10" id="KW-1185">Reference proteome</keyword>
<dbReference type="GO" id="GO:0005886">
    <property type="term" value="C:plasma membrane"/>
    <property type="evidence" value="ECO:0007669"/>
    <property type="project" value="TreeGrafter"/>
</dbReference>
<keyword evidence="5" id="KW-0574">Periplasm</keyword>
<dbReference type="AlphaFoldDB" id="A0A8J3F775"/>
<keyword evidence="3" id="KW-0479">Metal-binding</keyword>
<dbReference type="InterPro" id="IPR007348">
    <property type="entry name" value="CopC_dom"/>
</dbReference>
<dbReference type="InterPro" id="IPR032694">
    <property type="entry name" value="CopC/D"/>
</dbReference>
<evidence type="ECO:0000313" key="10">
    <source>
        <dbReference type="Proteomes" id="UP000627205"/>
    </source>
</evidence>
<evidence type="ECO:0000256" key="1">
    <source>
        <dbReference type="ARBA" id="ARBA00004418"/>
    </source>
</evidence>
<accession>A0A8J3F775</accession>
<comment type="subcellular location">
    <subcellularLocation>
        <location evidence="1">Periplasm</location>
    </subcellularLocation>
</comment>
<evidence type="ECO:0000256" key="7">
    <source>
        <dbReference type="SAM" id="SignalP"/>
    </source>
</evidence>
<dbReference type="GO" id="GO:0005507">
    <property type="term" value="F:copper ion binding"/>
    <property type="evidence" value="ECO:0007669"/>
    <property type="project" value="InterPro"/>
</dbReference>
<name>A0A8J3F775_9BURK</name>
<evidence type="ECO:0000256" key="2">
    <source>
        <dbReference type="ARBA" id="ARBA00010509"/>
    </source>
</evidence>
<reference evidence="9" key="1">
    <citation type="journal article" date="2014" name="Int. J. Syst. Evol. Microbiol.">
        <title>Complete genome sequence of Corynebacterium casei LMG S-19264T (=DSM 44701T), isolated from a smear-ripened cheese.</title>
        <authorList>
            <consortium name="US DOE Joint Genome Institute (JGI-PGF)"/>
            <person name="Walter F."/>
            <person name="Albersmeier A."/>
            <person name="Kalinowski J."/>
            <person name="Ruckert C."/>
        </authorList>
    </citation>
    <scope>NUCLEOTIDE SEQUENCE</scope>
    <source>
        <strain evidence="9">CCM 7664</strain>
    </source>
</reference>
<comment type="similarity">
    <text evidence="2">Belongs to the CopC family.</text>
</comment>
<dbReference type="GO" id="GO:0042597">
    <property type="term" value="C:periplasmic space"/>
    <property type="evidence" value="ECO:0007669"/>
    <property type="project" value="UniProtKB-SubCell"/>
</dbReference>
<feature type="chain" id="PRO_5035285726" description="CopC domain-containing protein" evidence="7">
    <location>
        <begin position="24"/>
        <end position="122"/>
    </location>
</feature>
<dbReference type="PANTHER" id="PTHR34820">
    <property type="entry name" value="INNER MEMBRANE PROTEIN YEBZ"/>
    <property type="match status" value="1"/>
</dbReference>
<feature type="signal peptide" evidence="7">
    <location>
        <begin position="1"/>
        <end position="23"/>
    </location>
</feature>
<dbReference type="InterPro" id="IPR047685">
    <property type="entry name" value="CopC-like"/>
</dbReference>
<evidence type="ECO:0000256" key="5">
    <source>
        <dbReference type="ARBA" id="ARBA00022764"/>
    </source>
</evidence>
<evidence type="ECO:0000256" key="4">
    <source>
        <dbReference type="ARBA" id="ARBA00022729"/>
    </source>
</evidence>
<dbReference type="RefSeq" id="WP_188422786.1">
    <property type="nucleotide sequence ID" value="NZ_BMDP01000005.1"/>
</dbReference>
<dbReference type="NCBIfam" id="NF033814">
    <property type="entry name" value="copper_CopC"/>
    <property type="match status" value="1"/>
</dbReference>
<dbReference type="InterPro" id="IPR014755">
    <property type="entry name" value="Cu-Rt/internalin_Ig-like"/>
</dbReference>
<dbReference type="Pfam" id="PF04234">
    <property type="entry name" value="CopC"/>
    <property type="match status" value="1"/>
</dbReference>
<evidence type="ECO:0000259" key="8">
    <source>
        <dbReference type="Pfam" id="PF04234"/>
    </source>
</evidence>
<organism evidence="9 10">
    <name type="scientific">Oxalicibacterium solurbis</name>
    <dbReference type="NCBI Taxonomy" id="69280"/>
    <lineage>
        <taxon>Bacteria</taxon>
        <taxon>Pseudomonadati</taxon>
        <taxon>Pseudomonadota</taxon>
        <taxon>Betaproteobacteria</taxon>
        <taxon>Burkholderiales</taxon>
        <taxon>Oxalobacteraceae</taxon>
        <taxon>Oxalicibacterium</taxon>
    </lineage>
</organism>
<evidence type="ECO:0000256" key="3">
    <source>
        <dbReference type="ARBA" id="ARBA00022723"/>
    </source>
</evidence>
<keyword evidence="4 7" id="KW-0732">Signal</keyword>
<reference evidence="9" key="2">
    <citation type="submission" date="2020-09" db="EMBL/GenBank/DDBJ databases">
        <authorList>
            <person name="Sun Q."/>
            <person name="Sedlacek I."/>
        </authorList>
    </citation>
    <scope>NUCLEOTIDE SEQUENCE</scope>
    <source>
        <strain evidence="9">CCM 7664</strain>
    </source>
</reference>
<dbReference type="Gene3D" id="2.60.40.1220">
    <property type="match status" value="1"/>
</dbReference>
<protein>
    <recommendedName>
        <fullName evidence="8">CopC domain-containing protein</fullName>
    </recommendedName>
</protein>
<evidence type="ECO:0000256" key="6">
    <source>
        <dbReference type="ARBA" id="ARBA00023008"/>
    </source>
</evidence>
<keyword evidence="6" id="KW-0186">Copper</keyword>
<dbReference type="PANTHER" id="PTHR34820:SF4">
    <property type="entry name" value="INNER MEMBRANE PROTEIN YEBZ"/>
    <property type="match status" value="1"/>
</dbReference>
<dbReference type="GO" id="GO:0046688">
    <property type="term" value="P:response to copper ion"/>
    <property type="evidence" value="ECO:0007669"/>
    <property type="project" value="InterPro"/>
</dbReference>
<evidence type="ECO:0000313" key="9">
    <source>
        <dbReference type="EMBL" id="GGI55663.1"/>
    </source>
</evidence>
<gene>
    <name evidence="9" type="ORF">GCM10011430_28370</name>
</gene>
<sequence length="122" mass="12877">MKSAKKFVLSALFIAATAGQATAWAHATLQSATPAKDAEVTVAPKEVVMHFNEDLEPAFISAKVVDSTGAVVSTEKAALDAKDATVMKLAVPALSPGKYTVQYNAVGHDGHRRKGEYSFTVK</sequence>
<proteinExistence type="inferred from homology"/>